<dbReference type="Pfam" id="PF17844">
    <property type="entry name" value="SCP_3"/>
    <property type="match status" value="1"/>
</dbReference>
<feature type="domain" description="Bacterial SCP orthologue" evidence="1">
    <location>
        <begin position="81"/>
        <end position="173"/>
    </location>
</feature>
<accession>A0A8J3T0X2</accession>
<reference evidence="2" key="1">
    <citation type="submission" date="2021-01" db="EMBL/GenBank/DDBJ databases">
        <title>Whole genome shotgun sequence of Planobispora takensis NBRC 109077.</title>
        <authorList>
            <person name="Komaki H."/>
            <person name="Tamura T."/>
        </authorList>
    </citation>
    <scope>NUCLEOTIDE SEQUENCE</scope>
    <source>
        <strain evidence="2">NBRC 109077</strain>
    </source>
</reference>
<evidence type="ECO:0000313" key="3">
    <source>
        <dbReference type="Proteomes" id="UP000634476"/>
    </source>
</evidence>
<name>A0A8J3T0X2_9ACTN</name>
<dbReference type="SUPFAM" id="SSF55718">
    <property type="entry name" value="SCP-like"/>
    <property type="match status" value="1"/>
</dbReference>
<sequence>MVRLRSGCAPAEEDDAGVRRAGMIGGVPAHKPDPAKIHSALDAQLTALGEPPYDGPESPGALLGACVTVVMRAYERDVRPEREAARLAVRHLLDRLAAAAPGRTVEVRVPPYAAVQCVEGPRHTRGTPPNVVETDARTWLELATGRLTWAEATAAGRVAASGSRADLTDHLPVT</sequence>
<gene>
    <name evidence="2" type="ORF">Pta02_62970</name>
</gene>
<keyword evidence="3" id="KW-1185">Reference proteome</keyword>
<dbReference type="EMBL" id="BOOK01000048">
    <property type="protein sequence ID" value="GII04289.1"/>
    <property type="molecule type" value="Genomic_DNA"/>
</dbReference>
<organism evidence="2 3">
    <name type="scientific">Planobispora takensis</name>
    <dbReference type="NCBI Taxonomy" id="1367882"/>
    <lineage>
        <taxon>Bacteria</taxon>
        <taxon>Bacillati</taxon>
        <taxon>Actinomycetota</taxon>
        <taxon>Actinomycetes</taxon>
        <taxon>Streptosporangiales</taxon>
        <taxon>Streptosporangiaceae</taxon>
        <taxon>Planobispora</taxon>
    </lineage>
</organism>
<dbReference type="Gene3D" id="3.30.1050.40">
    <property type="match status" value="1"/>
</dbReference>
<proteinExistence type="predicted"/>
<dbReference type="AlphaFoldDB" id="A0A8J3T0X2"/>
<dbReference type="InterPro" id="IPR041629">
    <property type="entry name" value="SCP_3"/>
</dbReference>
<comment type="caution">
    <text evidence="2">The sequence shown here is derived from an EMBL/GenBank/DDBJ whole genome shotgun (WGS) entry which is preliminary data.</text>
</comment>
<evidence type="ECO:0000313" key="2">
    <source>
        <dbReference type="EMBL" id="GII04289.1"/>
    </source>
</evidence>
<evidence type="ECO:0000259" key="1">
    <source>
        <dbReference type="Pfam" id="PF17844"/>
    </source>
</evidence>
<dbReference type="Proteomes" id="UP000634476">
    <property type="component" value="Unassembled WGS sequence"/>
</dbReference>
<dbReference type="InterPro" id="IPR036527">
    <property type="entry name" value="SCP2_sterol-bd_dom_sf"/>
</dbReference>
<protein>
    <recommendedName>
        <fullName evidence="1">Bacterial SCP orthologue domain-containing protein</fullName>
    </recommendedName>
</protein>